<accession>A0AAV3QZC0</accession>
<dbReference type="PANTHER" id="PTHR47723">
    <property type="entry name" value="OS05G0353850 PROTEIN"/>
    <property type="match status" value="1"/>
</dbReference>
<gene>
    <name evidence="1" type="ORF">LIER_22797</name>
</gene>
<name>A0AAV3QZC0_LITER</name>
<dbReference type="EMBL" id="BAABME010006296">
    <property type="protein sequence ID" value="GAA0167973.1"/>
    <property type="molecule type" value="Genomic_DNA"/>
</dbReference>
<reference evidence="1 2" key="1">
    <citation type="submission" date="2024-01" db="EMBL/GenBank/DDBJ databases">
        <title>The complete chloroplast genome sequence of Lithospermum erythrorhizon: insights into the phylogenetic relationship among Boraginaceae species and the maternal lineages of purple gromwells.</title>
        <authorList>
            <person name="Okada T."/>
            <person name="Watanabe K."/>
        </authorList>
    </citation>
    <scope>NUCLEOTIDE SEQUENCE [LARGE SCALE GENOMIC DNA]</scope>
</reference>
<dbReference type="PANTHER" id="PTHR47723:SF19">
    <property type="entry name" value="POLYNUCLEOTIDYL TRANSFERASE, RIBONUCLEASE H-LIKE SUPERFAMILY PROTEIN"/>
    <property type="match status" value="1"/>
</dbReference>
<dbReference type="InterPro" id="IPR053151">
    <property type="entry name" value="RNase_H-like"/>
</dbReference>
<keyword evidence="2" id="KW-1185">Reference proteome</keyword>
<evidence type="ECO:0000313" key="2">
    <source>
        <dbReference type="Proteomes" id="UP001454036"/>
    </source>
</evidence>
<comment type="caution">
    <text evidence="1">The sequence shown here is derived from an EMBL/GenBank/DDBJ whole genome shotgun (WGS) entry which is preliminary data.</text>
</comment>
<evidence type="ECO:0000313" key="1">
    <source>
        <dbReference type="EMBL" id="GAA0167973.1"/>
    </source>
</evidence>
<dbReference type="AlphaFoldDB" id="A0AAV3QZC0"/>
<evidence type="ECO:0008006" key="3">
    <source>
        <dbReference type="Google" id="ProtNLM"/>
    </source>
</evidence>
<sequence length="138" mass="15086">MGESKYWKGDTMLAYFLGVTSSSPPTIKRSQTYHWVPPATGFKLNVDASFKDGMAGLGGILRDPSGGVVAVVGTTQLLSLISKGQAHWSVQQKVAHICHLWHTFRAEIAHVVREQNMAADMVAKMARSASAPFEWDRA</sequence>
<organism evidence="1 2">
    <name type="scientific">Lithospermum erythrorhizon</name>
    <name type="common">Purple gromwell</name>
    <name type="synonym">Lithospermum officinale var. erythrorhizon</name>
    <dbReference type="NCBI Taxonomy" id="34254"/>
    <lineage>
        <taxon>Eukaryota</taxon>
        <taxon>Viridiplantae</taxon>
        <taxon>Streptophyta</taxon>
        <taxon>Embryophyta</taxon>
        <taxon>Tracheophyta</taxon>
        <taxon>Spermatophyta</taxon>
        <taxon>Magnoliopsida</taxon>
        <taxon>eudicotyledons</taxon>
        <taxon>Gunneridae</taxon>
        <taxon>Pentapetalae</taxon>
        <taxon>asterids</taxon>
        <taxon>lamiids</taxon>
        <taxon>Boraginales</taxon>
        <taxon>Boraginaceae</taxon>
        <taxon>Boraginoideae</taxon>
        <taxon>Lithospermeae</taxon>
        <taxon>Lithospermum</taxon>
    </lineage>
</organism>
<protein>
    <recommendedName>
        <fullName evidence="3">RNase H type-1 domain-containing protein</fullName>
    </recommendedName>
</protein>
<dbReference type="Proteomes" id="UP001454036">
    <property type="component" value="Unassembled WGS sequence"/>
</dbReference>
<proteinExistence type="predicted"/>